<dbReference type="GO" id="GO:0008270">
    <property type="term" value="F:zinc ion binding"/>
    <property type="evidence" value="ECO:0007669"/>
    <property type="project" value="UniProtKB-KW"/>
</dbReference>
<dbReference type="InterPro" id="IPR002893">
    <property type="entry name" value="Znf_MYND"/>
</dbReference>
<dbReference type="Pfam" id="PF01753">
    <property type="entry name" value="zf-MYND"/>
    <property type="match status" value="1"/>
</dbReference>
<dbReference type="EMBL" id="JARKIF010000004">
    <property type="protein sequence ID" value="KAJ7642223.1"/>
    <property type="molecule type" value="Genomic_DNA"/>
</dbReference>
<dbReference type="SUPFAM" id="SSF144232">
    <property type="entry name" value="HIT/MYND zinc finger-like"/>
    <property type="match status" value="1"/>
</dbReference>
<evidence type="ECO:0000259" key="5">
    <source>
        <dbReference type="PROSITE" id="PS50865"/>
    </source>
</evidence>
<evidence type="ECO:0000256" key="3">
    <source>
        <dbReference type="ARBA" id="ARBA00022833"/>
    </source>
</evidence>
<keyword evidence="1" id="KW-0479">Metal-binding</keyword>
<reference evidence="6" key="1">
    <citation type="submission" date="2023-03" db="EMBL/GenBank/DDBJ databases">
        <title>Massive genome expansion in bonnet fungi (Mycena s.s.) driven by repeated elements and novel gene families across ecological guilds.</title>
        <authorList>
            <consortium name="Lawrence Berkeley National Laboratory"/>
            <person name="Harder C.B."/>
            <person name="Miyauchi S."/>
            <person name="Viragh M."/>
            <person name="Kuo A."/>
            <person name="Thoen E."/>
            <person name="Andreopoulos B."/>
            <person name="Lu D."/>
            <person name="Skrede I."/>
            <person name="Drula E."/>
            <person name="Henrissat B."/>
            <person name="Morin E."/>
            <person name="Kohler A."/>
            <person name="Barry K."/>
            <person name="LaButti K."/>
            <person name="Morin E."/>
            <person name="Salamov A."/>
            <person name="Lipzen A."/>
            <person name="Mereny Z."/>
            <person name="Hegedus B."/>
            <person name="Baldrian P."/>
            <person name="Stursova M."/>
            <person name="Weitz H."/>
            <person name="Taylor A."/>
            <person name="Grigoriev I.V."/>
            <person name="Nagy L.G."/>
            <person name="Martin F."/>
            <person name="Kauserud H."/>
        </authorList>
    </citation>
    <scope>NUCLEOTIDE SEQUENCE</scope>
    <source>
        <strain evidence="6">9284</strain>
    </source>
</reference>
<keyword evidence="2 4" id="KW-0863">Zinc-finger</keyword>
<sequence length="646" mass="72015">MSSVHPWLQARNFSRLRPYLRTNASKAMGGSTRHIAMVCAVLPTLTEDEVALIFPPVIYANLDPARMPSPEVLDGLTNMSAQLPCIQNLVPISEWLKIITAGPLFDRLYGAAPDLWARFWPWVDFLLSHEDSVVGYSPEDELLFHQSTSQTALALYANPITNHLVAETPGIRRAMAISWIKILRLLESDEQTRMRDLGVPISVMADLQNRQHLAEVIDGCGGDLSLLSRIMAETITLASRHPTEQAAGALIGPILLLLQHISSRWPATLSGLMSNKLVSALVSALAIQMKAPGHQPVGIQLCLSTLLQFLHMPQAFNWIIASLRKGLLTQVVFWGEKLGGTAPADTVNTFDELMQVVLPEMLIRPSIIVEMKRRFDALEERAAQPAFADCVLYPMWAALRDLVNRRAALVKDWEDPQRQSSFVCHNVQCAKVANRDSLRRCGGCHTAVYCSETCQRADWVEVEGHRTECKPLFEVYQGLAVMGIHHREKSFIRTLLDMECREHRVRICIEVVRFMAQNPGTPCVLAFNYENVLGTKMIVLPLQTTLITHLVKPTLLRMHRELLLLRAPMPLHVVCVRYGTQLCTARSPRSPRSPRCAGPTHTVANASLGSPNASILWTHSSPVNGKRGGFINEDKGDRTVLHQLRG</sequence>
<feature type="domain" description="MYND-type" evidence="5">
    <location>
        <begin position="426"/>
        <end position="469"/>
    </location>
</feature>
<dbReference type="Gene3D" id="6.10.140.2220">
    <property type="match status" value="1"/>
</dbReference>
<protein>
    <recommendedName>
        <fullName evidence="5">MYND-type domain-containing protein</fullName>
    </recommendedName>
</protein>
<keyword evidence="7" id="KW-1185">Reference proteome</keyword>
<name>A0AAD7C930_9AGAR</name>
<dbReference type="AlphaFoldDB" id="A0AAD7C930"/>
<gene>
    <name evidence="6" type="ORF">FB45DRAFT_1126627</name>
</gene>
<evidence type="ECO:0000313" key="6">
    <source>
        <dbReference type="EMBL" id="KAJ7642223.1"/>
    </source>
</evidence>
<evidence type="ECO:0000256" key="2">
    <source>
        <dbReference type="ARBA" id="ARBA00022771"/>
    </source>
</evidence>
<dbReference type="PROSITE" id="PS50865">
    <property type="entry name" value="ZF_MYND_2"/>
    <property type="match status" value="1"/>
</dbReference>
<organism evidence="6 7">
    <name type="scientific">Roridomyces roridus</name>
    <dbReference type="NCBI Taxonomy" id="1738132"/>
    <lineage>
        <taxon>Eukaryota</taxon>
        <taxon>Fungi</taxon>
        <taxon>Dikarya</taxon>
        <taxon>Basidiomycota</taxon>
        <taxon>Agaricomycotina</taxon>
        <taxon>Agaricomycetes</taxon>
        <taxon>Agaricomycetidae</taxon>
        <taxon>Agaricales</taxon>
        <taxon>Marasmiineae</taxon>
        <taxon>Mycenaceae</taxon>
        <taxon>Roridomyces</taxon>
    </lineage>
</organism>
<proteinExistence type="predicted"/>
<evidence type="ECO:0000313" key="7">
    <source>
        <dbReference type="Proteomes" id="UP001221142"/>
    </source>
</evidence>
<evidence type="ECO:0000256" key="4">
    <source>
        <dbReference type="PROSITE-ProRule" id="PRU00134"/>
    </source>
</evidence>
<keyword evidence="3" id="KW-0862">Zinc</keyword>
<dbReference type="Proteomes" id="UP001221142">
    <property type="component" value="Unassembled WGS sequence"/>
</dbReference>
<comment type="caution">
    <text evidence="6">The sequence shown here is derived from an EMBL/GenBank/DDBJ whole genome shotgun (WGS) entry which is preliminary data.</text>
</comment>
<accession>A0AAD7C930</accession>
<evidence type="ECO:0000256" key="1">
    <source>
        <dbReference type="ARBA" id="ARBA00022723"/>
    </source>
</evidence>